<dbReference type="PANTHER" id="PTHR38687">
    <property type="entry name" value="CELL DIVISION PROTEIN DEDD-RELATED"/>
    <property type="match status" value="1"/>
</dbReference>
<evidence type="ECO:0000313" key="5">
    <source>
        <dbReference type="Proteomes" id="UP000294801"/>
    </source>
</evidence>
<keyword evidence="2" id="KW-1133">Transmembrane helix</keyword>
<comment type="caution">
    <text evidence="4">The sequence shown here is derived from an EMBL/GenBank/DDBJ whole genome shotgun (WGS) entry which is preliminary data.</text>
</comment>
<dbReference type="SUPFAM" id="SSF110997">
    <property type="entry name" value="Sporulation related repeat"/>
    <property type="match status" value="1"/>
</dbReference>
<sequence length="263" mass="27234">MPGLSAQEELILLRKRARRRLVGAIVIVSISTAVLWNVIGRVPEQAMKPESVEILGEASTPVASSTAVEMAPASALTAGNSSAPVSAPPPSTTLPESLSSVEEVPPPAAAPVQAPSAAVEQPAPSVKAEPKPEPKSKPEAPAKVEKPKLAKPEPAPEKQAPRKADPAAILEGRAEAEPAKAPASESSTVRPVIQLAALSDPEKVEALRSKLDGLGVRAHFSKVSTSKGEVTRVRVGPFGSREEAETALKKLERAGITGIVVSK</sequence>
<feature type="compositionally biased region" description="Basic and acidic residues" evidence="1">
    <location>
        <begin position="128"/>
        <end position="165"/>
    </location>
</feature>
<dbReference type="InterPro" id="IPR052521">
    <property type="entry name" value="Cell_div_SPOR-domain"/>
</dbReference>
<keyword evidence="5" id="KW-1185">Reference proteome</keyword>
<evidence type="ECO:0000313" key="4">
    <source>
        <dbReference type="EMBL" id="TCW30706.1"/>
    </source>
</evidence>
<dbReference type="RefSeq" id="WP_054286033.1">
    <property type="nucleotide sequence ID" value="NZ_LIVN01000011.1"/>
</dbReference>
<dbReference type="Gene3D" id="3.30.70.1070">
    <property type="entry name" value="Sporulation related repeat"/>
    <property type="match status" value="1"/>
</dbReference>
<evidence type="ECO:0000256" key="1">
    <source>
        <dbReference type="SAM" id="MobiDB-lite"/>
    </source>
</evidence>
<organism evidence="4 5">
    <name type="scientific">Gulbenkiania mobilis</name>
    <dbReference type="NCBI Taxonomy" id="397457"/>
    <lineage>
        <taxon>Bacteria</taxon>
        <taxon>Pseudomonadati</taxon>
        <taxon>Pseudomonadota</taxon>
        <taxon>Betaproteobacteria</taxon>
        <taxon>Neisseriales</taxon>
        <taxon>Chromobacteriaceae</taxon>
        <taxon>Gulbenkiania</taxon>
    </lineage>
</organism>
<protein>
    <submittedName>
        <fullName evidence="4">DedD protein</fullName>
    </submittedName>
</protein>
<dbReference type="Pfam" id="PF05036">
    <property type="entry name" value="SPOR"/>
    <property type="match status" value="1"/>
</dbReference>
<dbReference type="InterPro" id="IPR036680">
    <property type="entry name" value="SPOR-like_sf"/>
</dbReference>
<dbReference type="PANTHER" id="PTHR38687:SF1">
    <property type="entry name" value="CELL DIVISION PROTEIN DEDD"/>
    <property type="match status" value="1"/>
</dbReference>
<evidence type="ECO:0000259" key="3">
    <source>
        <dbReference type="PROSITE" id="PS51724"/>
    </source>
</evidence>
<proteinExistence type="predicted"/>
<dbReference type="Proteomes" id="UP000294801">
    <property type="component" value="Unassembled WGS sequence"/>
</dbReference>
<evidence type="ECO:0000256" key="2">
    <source>
        <dbReference type="SAM" id="Phobius"/>
    </source>
</evidence>
<feature type="region of interest" description="Disordered" evidence="1">
    <location>
        <begin position="78"/>
        <end position="189"/>
    </location>
</feature>
<name>A0ABY2CYL9_GULMO</name>
<keyword evidence="2" id="KW-0812">Transmembrane</keyword>
<dbReference type="PROSITE" id="PS51724">
    <property type="entry name" value="SPOR"/>
    <property type="match status" value="1"/>
</dbReference>
<feature type="transmembrane region" description="Helical" evidence="2">
    <location>
        <begin position="21"/>
        <end position="39"/>
    </location>
</feature>
<gene>
    <name evidence="4" type="ORF">EV669_10623</name>
</gene>
<accession>A0ABY2CYL9</accession>
<feature type="compositionally biased region" description="Low complexity" evidence="1">
    <location>
        <begin position="110"/>
        <end position="127"/>
    </location>
</feature>
<dbReference type="InterPro" id="IPR007730">
    <property type="entry name" value="SPOR-like_dom"/>
</dbReference>
<keyword evidence="2" id="KW-0472">Membrane</keyword>
<feature type="domain" description="SPOR" evidence="3">
    <location>
        <begin position="185"/>
        <end position="263"/>
    </location>
</feature>
<dbReference type="EMBL" id="SMDA01000006">
    <property type="protein sequence ID" value="TCW30706.1"/>
    <property type="molecule type" value="Genomic_DNA"/>
</dbReference>
<feature type="compositionally biased region" description="Low complexity" evidence="1">
    <location>
        <begin position="93"/>
        <end position="103"/>
    </location>
</feature>
<reference evidence="4 5" key="1">
    <citation type="submission" date="2019-03" db="EMBL/GenBank/DDBJ databases">
        <title>Genomic Encyclopedia of Type Strains, Phase IV (KMG-IV): sequencing the most valuable type-strain genomes for metagenomic binning, comparative biology and taxonomic classification.</title>
        <authorList>
            <person name="Goeker M."/>
        </authorList>
    </citation>
    <scope>NUCLEOTIDE SEQUENCE [LARGE SCALE GENOMIC DNA]</scope>
    <source>
        <strain evidence="4 5">DSM 18507</strain>
    </source>
</reference>